<evidence type="ECO:0008006" key="4">
    <source>
        <dbReference type="Google" id="ProtNLM"/>
    </source>
</evidence>
<reference evidence="3" key="1">
    <citation type="submission" date="2019-08" db="EMBL/GenBank/DDBJ databases">
        <authorList>
            <person name="Kucharzyk K."/>
            <person name="Murdoch R.W."/>
            <person name="Higgins S."/>
            <person name="Loffler F."/>
        </authorList>
    </citation>
    <scope>NUCLEOTIDE SEQUENCE</scope>
</reference>
<dbReference type="Pfam" id="PF00126">
    <property type="entry name" value="HTH_1"/>
    <property type="match status" value="1"/>
</dbReference>
<evidence type="ECO:0000313" key="3">
    <source>
        <dbReference type="EMBL" id="MPM69158.1"/>
    </source>
</evidence>
<dbReference type="SUPFAM" id="SSF46785">
    <property type="entry name" value="Winged helix' DNA-binding domain"/>
    <property type="match status" value="1"/>
</dbReference>
<dbReference type="PANTHER" id="PTHR43777:SF1">
    <property type="entry name" value="MOLYBDENUM COFACTOR CYTIDYLYLTRANSFERASE"/>
    <property type="match status" value="1"/>
</dbReference>
<dbReference type="InterPro" id="IPR036388">
    <property type="entry name" value="WH-like_DNA-bd_sf"/>
</dbReference>
<accession>A0A645BVP0</accession>
<dbReference type="GO" id="GO:0003700">
    <property type="term" value="F:DNA-binding transcription factor activity"/>
    <property type="evidence" value="ECO:0007669"/>
    <property type="project" value="InterPro"/>
</dbReference>
<dbReference type="Gene3D" id="1.10.10.10">
    <property type="entry name" value="Winged helix-like DNA-binding domain superfamily/Winged helix DNA-binding domain"/>
    <property type="match status" value="1"/>
</dbReference>
<proteinExistence type="predicted"/>
<comment type="caution">
    <text evidence="3">The sequence shown here is derived from an EMBL/GenBank/DDBJ whole genome shotgun (WGS) entry which is preliminary data.</text>
</comment>
<evidence type="ECO:0000259" key="1">
    <source>
        <dbReference type="Pfam" id="PF00126"/>
    </source>
</evidence>
<protein>
    <recommendedName>
        <fullName evidence="4">HTH lysR-type domain-containing protein</fullName>
    </recommendedName>
</protein>
<dbReference type="Pfam" id="PF12804">
    <property type="entry name" value="NTP_transf_3"/>
    <property type="match status" value="1"/>
</dbReference>
<dbReference type="GO" id="GO:0016779">
    <property type="term" value="F:nucleotidyltransferase activity"/>
    <property type="evidence" value="ECO:0007669"/>
    <property type="project" value="UniProtKB-ARBA"/>
</dbReference>
<name>A0A645BVP0_9ZZZZ</name>
<dbReference type="InterPro" id="IPR029044">
    <property type="entry name" value="Nucleotide-diphossugar_trans"/>
</dbReference>
<evidence type="ECO:0000259" key="2">
    <source>
        <dbReference type="Pfam" id="PF12804"/>
    </source>
</evidence>
<organism evidence="3">
    <name type="scientific">bioreactor metagenome</name>
    <dbReference type="NCBI Taxonomy" id="1076179"/>
    <lineage>
        <taxon>unclassified sequences</taxon>
        <taxon>metagenomes</taxon>
        <taxon>ecological metagenomes</taxon>
    </lineage>
</organism>
<gene>
    <name evidence="3" type="ORF">SDC9_116102</name>
</gene>
<dbReference type="PANTHER" id="PTHR43777">
    <property type="entry name" value="MOLYBDENUM COFACTOR CYTIDYLYLTRANSFERASE"/>
    <property type="match status" value="1"/>
</dbReference>
<dbReference type="InterPro" id="IPR025877">
    <property type="entry name" value="MobA-like_NTP_Trfase"/>
</dbReference>
<dbReference type="SUPFAM" id="SSF53448">
    <property type="entry name" value="Nucleotide-diphospho-sugar transferases"/>
    <property type="match status" value="1"/>
</dbReference>
<dbReference type="CDD" id="cd04182">
    <property type="entry name" value="GT_2_like_f"/>
    <property type="match status" value="1"/>
</dbReference>
<dbReference type="AlphaFoldDB" id="A0A645BVP0"/>
<dbReference type="Gene3D" id="3.90.550.10">
    <property type="entry name" value="Spore Coat Polysaccharide Biosynthesis Protein SpsA, Chain A"/>
    <property type="match status" value="1"/>
</dbReference>
<feature type="domain" description="HTH lysR-type" evidence="1">
    <location>
        <begin position="189"/>
        <end position="248"/>
    </location>
</feature>
<dbReference type="InterPro" id="IPR000847">
    <property type="entry name" value="LysR_HTH_N"/>
</dbReference>
<sequence>MVAANVSPIIVVTGRDADLLQRHLVNLPVQCIYNKDYATTDMFFSAKLGMKQIRTLCDRFFFLPVDVPLFSKRSLLTMMGYFDYSRSEILVPSYKGQEGHPVLMDAMQIDELLKDSGEQGLKGALERLTSHKEVLELPDAGTIMDADKPEEYQQLKRYAANMAQADPLTLQLDVTILRKEPFFNKTFARLLRAVERTQSIRQACLLQHISYSSGWKQIKMAESQLGFRLVDSQQGGQKGGQTHLTEQGSEFLNTYTSYHLELERLGETLFRDRFQQFLELEEAK</sequence>
<dbReference type="InterPro" id="IPR036390">
    <property type="entry name" value="WH_DNA-bd_sf"/>
</dbReference>
<dbReference type="EMBL" id="VSSQ01022683">
    <property type="protein sequence ID" value="MPM69158.1"/>
    <property type="molecule type" value="Genomic_DNA"/>
</dbReference>
<feature type="domain" description="MobA-like NTP transferase" evidence="2">
    <location>
        <begin position="4"/>
        <end position="128"/>
    </location>
</feature>